<evidence type="ECO:0000256" key="1">
    <source>
        <dbReference type="SAM" id="MobiDB-lite"/>
    </source>
</evidence>
<protein>
    <recommendedName>
        <fullName evidence="2">HTH luxR-type domain-containing protein</fullName>
    </recommendedName>
</protein>
<name>A0ABQ4DVA5_9ACTN</name>
<dbReference type="SMART" id="SM00421">
    <property type="entry name" value="HTH_LUXR"/>
    <property type="match status" value="1"/>
</dbReference>
<evidence type="ECO:0000313" key="3">
    <source>
        <dbReference type="EMBL" id="GIG86397.1"/>
    </source>
</evidence>
<dbReference type="InterPro" id="IPR000792">
    <property type="entry name" value="Tscrpt_reg_LuxR_C"/>
</dbReference>
<dbReference type="PANTHER" id="PTHR34293">
    <property type="entry name" value="HTH-TYPE TRANSCRIPTIONAL REGULATOR TRMBL2"/>
    <property type="match status" value="1"/>
</dbReference>
<reference evidence="3 4" key="1">
    <citation type="submission" date="2021-01" db="EMBL/GenBank/DDBJ databases">
        <title>Whole genome shotgun sequence of Plantactinospora endophytica NBRC 110450.</title>
        <authorList>
            <person name="Komaki H."/>
            <person name="Tamura T."/>
        </authorList>
    </citation>
    <scope>NUCLEOTIDE SEQUENCE [LARGE SCALE GENOMIC DNA]</scope>
    <source>
        <strain evidence="3 4">NBRC 110450</strain>
    </source>
</reference>
<proteinExistence type="predicted"/>
<dbReference type="RefSeq" id="WP_203865023.1">
    <property type="nucleotide sequence ID" value="NZ_BONW01000004.1"/>
</dbReference>
<keyword evidence="4" id="KW-1185">Reference proteome</keyword>
<evidence type="ECO:0000313" key="4">
    <source>
        <dbReference type="Proteomes" id="UP000646749"/>
    </source>
</evidence>
<dbReference type="EMBL" id="BONW01000004">
    <property type="protein sequence ID" value="GIG86397.1"/>
    <property type="molecule type" value="Genomic_DNA"/>
</dbReference>
<feature type="compositionally biased region" description="Basic and acidic residues" evidence="1">
    <location>
        <begin position="197"/>
        <end position="215"/>
    </location>
</feature>
<evidence type="ECO:0000259" key="2">
    <source>
        <dbReference type="PROSITE" id="PS50043"/>
    </source>
</evidence>
<dbReference type="SUPFAM" id="SSF46894">
    <property type="entry name" value="C-terminal effector domain of the bipartite response regulators"/>
    <property type="match status" value="1"/>
</dbReference>
<dbReference type="Gene3D" id="1.10.10.10">
    <property type="entry name" value="Winged helix-like DNA-binding domain superfamily/Winged helix DNA-binding domain"/>
    <property type="match status" value="1"/>
</dbReference>
<sequence length="357" mass="38382">MIHSSDELLVGPSVPSLVRLGRSPDADLVYRTLLVLGPVAAGDLGRGLGLSRQRVTDALAELAAVDAVCAGPGDRPGCQVWTPRPPGHVFRTLRAAQSTGAVRRIVPVPGPAPGDPAGPGLPRVSPADPGVRLLPTRRATRARLAQLVGLARHEHLSMSPEQVFEPESARSGVPLDQGLLDRGVRMRVLGVQPADPDPLRSYRRQPAESRPDYRRQSSVPMKLIVIDRRVALFPLVPGDYNLGYLEVTEPSVVATFVAMFEQQWRTVPERSEPAMPQIDLSAREHQLITLLAQGHTDASAARQMRISARSVTNILRTLMDRVGAENRFQLGLALGALRAVPVPGPPGGVHRSAGPAR</sequence>
<dbReference type="InterPro" id="IPR036388">
    <property type="entry name" value="WH-like_DNA-bd_sf"/>
</dbReference>
<feature type="domain" description="HTH luxR-type" evidence="2">
    <location>
        <begin position="273"/>
        <end position="338"/>
    </location>
</feature>
<accession>A0ABQ4DVA5</accession>
<feature type="region of interest" description="Disordered" evidence="1">
    <location>
        <begin position="109"/>
        <end position="130"/>
    </location>
</feature>
<dbReference type="Proteomes" id="UP000646749">
    <property type="component" value="Unassembled WGS sequence"/>
</dbReference>
<dbReference type="InterPro" id="IPR051797">
    <property type="entry name" value="TrmB-like"/>
</dbReference>
<feature type="region of interest" description="Disordered" evidence="1">
    <location>
        <begin position="192"/>
        <end position="215"/>
    </location>
</feature>
<dbReference type="PANTHER" id="PTHR34293:SF1">
    <property type="entry name" value="HTH-TYPE TRANSCRIPTIONAL REGULATOR TRMBL2"/>
    <property type="match status" value="1"/>
</dbReference>
<dbReference type="InterPro" id="IPR016032">
    <property type="entry name" value="Sig_transdc_resp-reg_C-effctor"/>
</dbReference>
<dbReference type="PROSITE" id="PS50043">
    <property type="entry name" value="HTH_LUXR_2"/>
    <property type="match status" value="1"/>
</dbReference>
<organism evidence="3 4">
    <name type="scientific">Plantactinospora endophytica</name>
    <dbReference type="NCBI Taxonomy" id="673535"/>
    <lineage>
        <taxon>Bacteria</taxon>
        <taxon>Bacillati</taxon>
        <taxon>Actinomycetota</taxon>
        <taxon>Actinomycetes</taxon>
        <taxon>Micromonosporales</taxon>
        <taxon>Micromonosporaceae</taxon>
        <taxon>Plantactinospora</taxon>
    </lineage>
</organism>
<dbReference type="Pfam" id="PF00196">
    <property type="entry name" value="GerE"/>
    <property type="match status" value="1"/>
</dbReference>
<comment type="caution">
    <text evidence="3">The sequence shown here is derived from an EMBL/GenBank/DDBJ whole genome shotgun (WGS) entry which is preliminary data.</text>
</comment>
<gene>
    <name evidence="3" type="ORF">Pen02_13330</name>
</gene>